<sequence length="73" mass="7931">MAPGRAHTVVHDVTDVEAIDIEAEQPPVHLRPGSAALDVVRRHLADLDEQITAWEPLSRSTDFPAPASLPQES</sequence>
<keyword evidence="2" id="KW-1185">Reference proteome</keyword>
<gene>
    <name evidence="1" type="ORF">ACFPPA_08880</name>
</gene>
<protein>
    <submittedName>
        <fullName evidence="1">Uncharacterized protein</fullName>
    </submittedName>
</protein>
<dbReference type="Proteomes" id="UP001596114">
    <property type="component" value="Unassembled WGS sequence"/>
</dbReference>
<evidence type="ECO:0000313" key="2">
    <source>
        <dbReference type="Proteomes" id="UP001596114"/>
    </source>
</evidence>
<comment type="caution">
    <text evidence="1">The sequence shown here is derived from an EMBL/GenBank/DDBJ whole genome shotgun (WGS) entry which is preliminary data.</text>
</comment>
<proteinExistence type="predicted"/>
<dbReference type="RefSeq" id="WP_377319327.1">
    <property type="nucleotide sequence ID" value="NZ_JBHSNF010000001.1"/>
</dbReference>
<accession>A0ABW0QM35</accession>
<evidence type="ECO:0000313" key="1">
    <source>
        <dbReference type="EMBL" id="MFC5525853.1"/>
    </source>
</evidence>
<organism evidence="1 2">
    <name type="scientific">Rhodanobacter ginsengisoli</name>
    <dbReference type="NCBI Taxonomy" id="418646"/>
    <lineage>
        <taxon>Bacteria</taxon>
        <taxon>Pseudomonadati</taxon>
        <taxon>Pseudomonadota</taxon>
        <taxon>Gammaproteobacteria</taxon>
        <taxon>Lysobacterales</taxon>
        <taxon>Rhodanobacteraceae</taxon>
        <taxon>Rhodanobacter</taxon>
    </lineage>
</organism>
<reference evidence="2" key="1">
    <citation type="journal article" date="2019" name="Int. J. Syst. Evol. Microbiol.">
        <title>The Global Catalogue of Microorganisms (GCM) 10K type strain sequencing project: providing services to taxonomists for standard genome sequencing and annotation.</title>
        <authorList>
            <consortium name="The Broad Institute Genomics Platform"/>
            <consortium name="The Broad Institute Genome Sequencing Center for Infectious Disease"/>
            <person name="Wu L."/>
            <person name="Ma J."/>
        </authorList>
    </citation>
    <scope>NUCLEOTIDE SEQUENCE [LARGE SCALE GENOMIC DNA]</scope>
    <source>
        <strain evidence="2">CGMCC 1.16619</strain>
    </source>
</reference>
<dbReference type="EMBL" id="JBHSNF010000001">
    <property type="protein sequence ID" value="MFC5525853.1"/>
    <property type="molecule type" value="Genomic_DNA"/>
</dbReference>
<name>A0ABW0QM35_9GAMM</name>